<evidence type="ECO:0000259" key="3">
    <source>
        <dbReference type="Pfam" id="PF24840"/>
    </source>
</evidence>
<dbReference type="AlphaFoldDB" id="A0AAN6ZCQ8"/>
<evidence type="ECO:0000313" key="4">
    <source>
        <dbReference type="EMBL" id="KAK4134270.1"/>
    </source>
</evidence>
<comment type="caution">
    <text evidence="4">The sequence shown here is derived from an EMBL/GenBank/DDBJ whole genome shotgun (WGS) entry which is preliminary data.</text>
</comment>
<dbReference type="Proteomes" id="UP001304895">
    <property type="component" value="Unassembled WGS sequence"/>
</dbReference>
<protein>
    <recommendedName>
        <fullName evidence="3">SigF-like NTF2-like domain-containing protein</fullName>
    </recommendedName>
</protein>
<dbReference type="Pfam" id="PF24840">
    <property type="entry name" value="NTF2_SigF"/>
    <property type="match status" value="1"/>
</dbReference>
<feature type="region of interest" description="Disordered" evidence="1">
    <location>
        <begin position="126"/>
        <end position="157"/>
    </location>
</feature>
<reference evidence="4" key="1">
    <citation type="journal article" date="2023" name="Mol. Phylogenet. Evol.">
        <title>Genome-scale phylogeny and comparative genomics of the fungal order Sordariales.</title>
        <authorList>
            <person name="Hensen N."/>
            <person name="Bonometti L."/>
            <person name="Westerberg I."/>
            <person name="Brannstrom I.O."/>
            <person name="Guillou S."/>
            <person name="Cros-Aarteil S."/>
            <person name="Calhoun S."/>
            <person name="Haridas S."/>
            <person name="Kuo A."/>
            <person name="Mondo S."/>
            <person name="Pangilinan J."/>
            <person name="Riley R."/>
            <person name="LaButti K."/>
            <person name="Andreopoulos B."/>
            <person name="Lipzen A."/>
            <person name="Chen C."/>
            <person name="Yan M."/>
            <person name="Daum C."/>
            <person name="Ng V."/>
            <person name="Clum A."/>
            <person name="Steindorff A."/>
            <person name="Ohm R.A."/>
            <person name="Martin F."/>
            <person name="Silar P."/>
            <person name="Natvig D.O."/>
            <person name="Lalanne C."/>
            <person name="Gautier V."/>
            <person name="Ament-Velasquez S.L."/>
            <person name="Kruys A."/>
            <person name="Hutchinson M.I."/>
            <person name="Powell A.J."/>
            <person name="Barry K."/>
            <person name="Miller A.N."/>
            <person name="Grigoriev I.V."/>
            <person name="Debuchy R."/>
            <person name="Gladieux P."/>
            <person name="Hiltunen Thoren M."/>
            <person name="Johannesson H."/>
        </authorList>
    </citation>
    <scope>NUCLEOTIDE SEQUENCE</scope>
    <source>
        <strain evidence="4">CBS 123565</strain>
    </source>
</reference>
<keyword evidence="2" id="KW-1133">Transmembrane helix</keyword>
<dbReference type="EMBL" id="MU853409">
    <property type="protein sequence ID" value="KAK4134270.1"/>
    <property type="molecule type" value="Genomic_DNA"/>
</dbReference>
<evidence type="ECO:0000313" key="5">
    <source>
        <dbReference type="Proteomes" id="UP001304895"/>
    </source>
</evidence>
<keyword evidence="2" id="KW-0472">Membrane</keyword>
<sequence>MEHPVKEIRNVVRHLTQGTPGEQHDAVYRYFAPGATFEHPFCRVPSFTDVRLPGVGSFDSRALIVAVLKWYRILSPKIELEVESSVFDQRTNLLYIKVHQIFSIWFIPFHRSDVRLVTVLHLAPSTPSTADDGTTDAHANSSPLPSPQPHAAQEKLHAVQEGVEPSYASVASGEASAQGTHSRTGSSASSAPTSVSKPTRYHITKQEDLYQMNELLKFVSMAPGAAICAAFQMFATLFCLAGAVLLGPVTKAVWPATSGTGKSTLAGMGGKN</sequence>
<dbReference type="PANTHER" id="PTHR35393">
    <property type="entry name" value="CHROMOSOME 1, WHOLE GENOME SHOTGUN SEQUENCE"/>
    <property type="match status" value="1"/>
</dbReference>
<keyword evidence="5" id="KW-1185">Reference proteome</keyword>
<reference evidence="4" key="2">
    <citation type="submission" date="2023-05" db="EMBL/GenBank/DDBJ databases">
        <authorList>
            <consortium name="Lawrence Berkeley National Laboratory"/>
            <person name="Steindorff A."/>
            <person name="Hensen N."/>
            <person name="Bonometti L."/>
            <person name="Westerberg I."/>
            <person name="Brannstrom I.O."/>
            <person name="Guillou S."/>
            <person name="Cros-Aarteil S."/>
            <person name="Calhoun S."/>
            <person name="Haridas S."/>
            <person name="Kuo A."/>
            <person name="Mondo S."/>
            <person name="Pangilinan J."/>
            <person name="Riley R."/>
            <person name="Labutti K."/>
            <person name="Andreopoulos B."/>
            <person name="Lipzen A."/>
            <person name="Chen C."/>
            <person name="Yanf M."/>
            <person name="Daum C."/>
            <person name="Ng V."/>
            <person name="Clum A."/>
            <person name="Ohm R."/>
            <person name="Martin F."/>
            <person name="Silar P."/>
            <person name="Natvig D."/>
            <person name="Lalanne C."/>
            <person name="Gautier V."/>
            <person name="Ament-Velasquez S.L."/>
            <person name="Kruys A."/>
            <person name="Hutchinson M.I."/>
            <person name="Powell A.J."/>
            <person name="Barry K."/>
            <person name="Miller A.N."/>
            <person name="Grigoriev I.V."/>
            <person name="Debuchy R."/>
            <person name="Gladieux P."/>
            <person name="Thoren M.H."/>
            <person name="Johannesson H."/>
        </authorList>
    </citation>
    <scope>NUCLEOTIDE SEQUENCE</scope>
    <source>
        <strain evidence="4">CBS 123565</strain>
    </source>
</reference>
<feature type="region of interest" description="Disordered" evidence="1">
    <location>
        <begin position="170"/>
        <end position="200"/>
    </location>
</feature>
<dbReference type="InterPro" id="IPR057514">
    <property type="entry name" value="NTF2_SigF"/>
</dbReference>
<feature type="transmembrane region" description="Helical" evidence="2">
    <location>
        <begin position="221"/>
        <end position="246"/>
    </location>
</feature>
<accession>A0AAN6ZCQ8</accession>
<proteinExistence type="predicted"/>
<feature type="compositionally biased region" description="Low complexity" evidence="1">
    <location>
        <begin position="179"/>
        <end position="198"/>
    </location>
</feature>
<keyword evidence="2" id="KW-0812">Transmembrane</keyword>
<dbReference type="PANTHER" id="PTHR35393:SF1">
    <property type="entry name" value="SNOAL-LIKE DOMAIN-CONTAINING PROTEIN"/>
    <property type="match status" value="1"/>
</dbReference>
<feature type="domain" description="SigF-like NTF2-like" evidence="3">
    <location>
        <begin position="1"/>
        <end position="123"/>
    </location>
</feature>
<organism evidence="4 5">
    <name type="scientific">Trichocladium antarcticum</name>
    <dbReference type="NCBI Taxonomy" id="1450529"/>
    <lineage>
        <taxon>Eukaryota</taxon>
        <taxon>Fungi</taxon>
        <taxon>Dikarya</taxon>
        <taxon>Ascomycota</taxon>
        <taxon>Pezizomycotina</taxon>
        <taxon>Sordariomycetes</taxon>
        <taxon>Sordariomycetidae</taxon>
        <taxon>Sordariales</taxon>
        <taxon>Chaetomiaceae</taxon>
        <taxon>Trichocladium</taxon>
    </lineage>
</organism>
<feature type="compositionally biased region" description="Polar residues" evidence="1">
    <location>
        <begin position="126"/>
        <end position="143"/>
    </location>
</feature>
<evidence type="ECO:0000256" key="1">
    <source>
        <dbReference type="SAM" id="MobiDB-lite"/>
    </source>
</evidence>
<gene>
    <name evidence="4" type="ORF">BT67DRAFT_434368</name>
</gene>
<evidence type="ECO:0000256" key="2">
    <source>
        <dbReference type="SAM" id="Phobius"/>
    </source>
</evidence>
<name>A0AAN6ZCQ8_9PEZI</name>